<reference evidence="1 2" key="1">
    <citation type="submission" date="2024-02" db="EMBL/GenBank/DDBJ databases">
        <title>A draft genome for the cacao thread blight pathogen Marasmius crinis-equi.</title>
        <authorList>
            <person name="Cohen S.P."/>
            <person name="Baruah I.K."/>
            <person name="Amoako-Attah I."/>
            <person name="Bukari Y."/>
            <person name="Meinhardt L.W."/>
            <person name="Bailey B.A."/>
        </authorList>
    </citation>
    <scope>NUCLEOTIDE SEQUENCE [LARGE SCALE GENOMIC DNA]</scope>
    <source>
        <strain evidence="1 2">GH-76</strain>
    </source>
</reference>
<protein>
    <submittedName>
        <fullName evidence="1">Uncharacterized protein</fullName>
    </submittedName>
</protein>
<comment type="caution">
    <text evidence="1">The sequence shown here is derived from an EMBL/GenBank/DDBJ whole genome shotgun (WGS) entry which is preliminary data.</text>
</comment>
<sequence length="161" mass="17379">MSLLPSLPPSGSFLQAVRSSARGIRESTQIKINPQDVKRLLLSPPFTSSFQRVSQLHGLALPLNFSSPLAELNLISILSLLNFASGYRLPLHEATKRGAWDNIRALVFGMYISSAADEGDLMSARGMAAISEAKVAELMQVDMYVEKPHSTIPGVTVGELG</sequence>
<proteinExistence type="predicted"/>
<keyword evidence="2" id="KW-1185">Reference proteome</keyword>
<evidence type="ECO:0000313" key="1">
    <source>
        <dbReference type="EMBL" id="KAL0562713.1"/>
    </source>
</evidence>
<name>A0ABR3EIM2_9AGAR</name>
<feature type="non-terminal residue" evidence="1">
    <location>
        <position position="161"/>
    </location>
</feature>
<organism evidence="1 2">
    <name type="scientific">Marasmius crinis-equi</name>
    <dbReference type="NCBI Taxonomy" id="585013"/>
    <lineage>
        <taxon>Eukaryota</taxon>
        <taxon>Fungi</taxon>
        <taxon>Dikarya</taxon>
        <taxon>Basidiomycota</taxon>
        <taxon>Agaricomycotina</taxon>
        <taxon>Agaricomycetes</taxon>
        <taxon>Agaricomycetidae</taxon>
        <taxon>Agaricales</taxon>
        <taxon>Marasmiineae</taxon>
        <taxon>Marasmiaceae</taxon>
        <taxon>Marasmius</taxon>
    </lineage>
</organism>
<dbReference type="Proteomes" id="UP001465976">
    <property type="component" value="Unassembled WGS sequence"/>
</dbReference>
<accession>A0ABR3EIM2</accession>
<evidence type="ECO:0000313" key="2">
    <source>
        <dbReference type="Proteomes" id="UP001465976"/>
    </source>
</evidence>
<dbReference type="EMBL" id="JBAHYK010004693">
    <property type="protein sequence ID" value="KAL0562713.1"/>
    <property type="molecule type" value="Genomic_DNA"/>
</dbReference>
<gene>
    <name evidence="1" type="ORF">V5O48_019368</name>
</gene>